<accession>A0A8J2Q5J5</accession>
<protein>
    <submittedName>
        <fullName evidence="2">Uncharacterized protein</fullName>
    </submittedName>
</protein>
<feature type="compositionally biased region" description="Polar residues" evidence="1">
    <location>
        <begin position="43"/>
        <end position="52"/>
    </location>
</feature>
<feature type="compositionally biased region" description="Basic and acidic residues" evidence="1">
    <location>
        <begin position="30"/>
        <end position="42"/>
    </location>
</feature>
<feature type="compositionally biased region" description="Polar residues" evidence="1">
    <location>
        <begin position="13"/>
        <end position="23"/>
    </location>
</feature>
<dbReference type="EMBL" id="CAJVCH010570347">
    <property type="protein sequence ID" value="CAG7834721.1"/>
    <property type="molecule type" value="Genomic_DNA"/>
</dbReference>
<organism evidence="2 3">
    <name type="scientific">Allacma fusca</name>
    <dbReference type="NCBI Taxonomy" id="39272"/>
    <lineage>
        <taxon>Eukaryota</taxon>
        <taxon>Metazoa</taxon>
        <taxon>Ecdysozoa</taxon>
        <taxon>Arthropoda</taxon>
        <taxon>Hexapoda</taxon>
        <taxon>Collembola</taxon>
        <taxon>Symphypleona</taxon>
        <taxon>Sminthuridae</taxon>
        <taxon>Allacma</taxon>
    </lineage>
</organism>
<name>A0A8J2Q5J5_9HEXA</name>
<dbReference type="AlphaFoldDB" id="A0A8J2Q5J5"/>
<sequence length="79" mass="8928">MFGVKKSFLKPNPLSSTKVQTKSKVIIHKFKLEEDSAERSNKSPESTRNSSELPLEEKHHQQSPVNQARKTVVIKAGQK</sequence>
<keyword evidence="3" id="KW-1185">Reference proteome</keyword>
<evidence type="ECO:0000313" key="2">
    <source>
        <dbReference type="EMBL" id="CAG7834721.1"/>
    </source>
</evidence>
<evidence type="ECO:0000256" key="1">
    <source>
        <dbReference type="SAM" id="MobiDB-lite"/>
    </source>
</evidence>
<gene>
    <name evidence="2" type="ORF">AFUS01_LOCUS44194</name>
</gene>
<feature type="region of interest" description="Disordered" evidence="1">
    <location>
        <begin position="1"/>
        <end position="79"/>
    </location>
</feature>
<dbReference type="Proteomes" id="UP000708208">
    <property type="component" value="Unassembled WGS sequence"/>
</dbReference>
<proteinExistence type="predicted"/>
<comment type="caution">
    <text evidence="2">The sequence shown here is derived from an EMBL/GenBank/DDBJ whole genome shotgun (WGS) entry which is preliminary data.</text>
</comment>
<evidence type="ECO:0000313" key="3">
    <source>
        <dbReference type="Proteomes" id="UP000708208"/>
    </source>
</evidence>
<reference evidence="2" key="1">
    <citation type="submission" date="2021-06" db="EMBL/GenBank/DDBJ databases">
        <authorList>
            <person name="Hodson N. C."/>
            <person name="Mongue J. A."/>
            <person name="Jaron S. K."/>
        </authorList>
    </citation>
    <scope>NUCLEOTIDE SEQUENCE</scope>
</reference>